<dbReference type="AlphaFoldDB" id="D3UG80"/>
<proteinExistence type="predicted"/>
<name>D3UG80_HELM1</name>
<dbReference type="Proteomes" id="UP000001522">
    <property type="component" value="Chromosome"/>
</dbReference>
<reference evidence="2 3" key="1">
    <citation type="journal article" date="2010" name="BMC Genomics">
        <title>Comparative genomics and proteomics of Helicobacter mustelae, an ulcerogenic and carcinogenic gastric pathogen.</title>
        <authorList>
            <person name="O'Toole P.W."/>
            <person name="Snelling W.J."/>
            <person name="Canchaya C."/>
            <person name="Forde B.M."/>
            <person name="Hardie K.R."/>
            <person name="Josenhans C."/>
            <person name="Graham R.L.J."/>
            <person name="McMullan G."/>
            <person name="Parkhill J."/>
            <person name="Belda E."/>
            <person name="Bentley S.D."/>
        </authorList>
    </citation>
    <scope>NUCLEOTIDE SEQUENCE [LARGE SCALE GENOMIC DNA]</scope>
    <source>
        <strain evidence="3">ATCC 43772 / LMG 18044 / NCTC 12198 / 12198</strain>
    </source>
</reference>
<evidence type="ECO:0000256" key="1">
    <source>
        <dbReference type="SAM" id="MobiDB-lite"/>
    </source>
</evidence>
<protein>
    <submittedName>
        <fullName evidence="2">Uncharacterized protein</fullName>
    </submittedName>
</protein>
<accession>D3UG80</accession>
<keyword evidence="3" id="KW-1185">Reference proteome</keyword>
<dbReference type="STRING" id="679897.HMU02390"/>
<feature type="region of interest" description="Disordered" evidence="1">
    <location>
        <begin position="53"/>
        <end position="76"/>
    </location>
</feature>
<dbReference type="HOGENOM" id="CLU_2649465_0_0_7"/>
<dbReference type="KEGG" id="hms:HMU02390"/>
<organism evidence="2 3">
    <name type="scientific">Helicobacter mustelae (strain ATCC 43772 / CCUG 25715 / CIP 103759 / LMG 18044 / NCTC 12198 / R85-136P)</name>
    <name type="common">Campylobacter mustelae</name>
    <dbReference type="NCBI Taxonomy" id="679897"/>
    <lineage>
        <taxon>Bacteria</taxon>
        <taxon>Pseudomonadati</taxon>
        <taxon>Campylobacterota</taxon>
        <taxon>Epsilonproteobacteria</taxon>
        <taxon>Campylobacterales</taxon>
        <taxon>Helicobacteraceae</taxon>
        <taxon>Helicobacter</taxon>
    </lineage>
</organism>
<gene>
    <name evidence="2" type="ordered locus">HMU02390</name>
</gene>
<evidence type="ECO:0000313" key="3">
    <source>
        <dbReference type="Proteomes" id="UP000001522"/>
    </source>
</evidence>
<feature type="compositionally biased region" description="Basic residues" evidence="1">
    <location>
        <begin position="55"/>
        <end position="65"/>
    </location>
</feature>
<evidence type="ECO:0000313" key="2">
    <source>
        <dbReference type="EMBL" id="CBG39501.1"/>
    </source>
</evidence>
<dbReference type="EMBL" id="FN555004">
    <property type="protein sequence ID" value="CBG39501.1"/>
    <property type="molecule type" value="Genomic_DNA"/>
</dbReference>
<sequence>MTPFLFFKKLHRPMPKPHENQIFAPSCTESQNPNPHSKNLSIKYLALENSSKNRVAAHQKSKKIPISKPFKESKSV</sequence>